<proteinExistence type="predicted"/>
<evidence type="ECO:0000313" key="3">
    <source>
        <dbReference type="Proteomes" id="UP000600918"/>
    </source>
</evidence>
<feature type="compositionally biased region" description="Basic and acidic residues" evidence="1">
    <location>
        <begin position="68"/>
        <end position="77"/>
    </location>
</feature>
<accession>A0A834UGR7</accession>
<feature type="compositionally biased region" description="Acidic residues" evidence="1">
    <location>
        <begin position="1"/>
        <end position="31"/>
    </location>
</feature>
<feature type="region of interest" description="Disordered" evidence="1">
    <location>
        <begin position="1"/>
        <end position="101"/>
    </location>
</feature>
<gene>
    <name evidence="2" type="ORF">H0235_000783</name>
</gene>
<evidence type="ECO:0000313" key="2">
    <source>
        <dbReference type="EMBL" id="KAF7438392.1"/>
    </source>
</evidence>
<sequence>MKNEGNEEEEAEEEEEEEEEEQEEEEQEKEEDAVRWSPCKETLFKSDGVMPDGYGNPITESNFETDSGEAKIEREPLRTLGRSPGTASDKSAAAAKTRFSRVTRRNTWGGGWWKKERG</sequence>
<feature type="compositionally biased region" description="Low complexity" evidence="1">
    <location>
        <begin position="86"/>
        <end position="97"/>
    </location>
</feature>
<protein>
    <submittedName>
        <fullName evidence="2">Uncharacterized protein</fullName>
    </submittedName>
</protein>
<dbReference type="Proteomes" id="UP000600918">
    <property type="component" value="Unassembled WGS sequence"/>
</dbReference>
<name>A0A834UGR7_VESPE</name>
<comment type="caution">
    <text evidence="2">The sequence shown here is derived from an EMBL/GenBank/DDBJ whole genome shotgun (WGS) entry which is preliminary data.</text>
</comment>
<evidence type="ECO:0000256" key="1">
    <source>
        <dbReference type="SAM" id="MobiDB-lite"/>
    </source>
</evidence>
<reference evidence="2" key="1">
    <citation type="journal article" date="2020" name="G3 (Bethesda)">
        <title>High-Quality Assemblies for Three Invasive Social Wasps from the &lt;i&gt;Vespula&lt;/i&gt; Genus.</title>
        <authorList>
            <person name="Harrop T.W.R."/>
            <person name="Guhlin J."/>
            <person name="McLaughlin G.M."/>
            <person name="Permina E."/>
            <person name="Stockwell P."/>
            <person name="Gilligan J."/>
            <person name="Le Lec M.F."/>
            <person name="Gruber M.A.M."/>
            <person name="Quinn O."/>
            <person name="Lovegrove M."/>
            <person name="Duncan E.J."/>
            <person name="Remnant E.J."/>
            <person name="Van Eeckhoven J."/>
            <person name="Graham B."/>
            <person name="Knapp R.A."/>
            <person name="Langford K.W."/>
            <person name="Kronenberg Z."/>
            <person name="Press M.O."/>
            <person name="Eacker S.M."/>
            <person name="Wilson-Rankin E.E."/>
            <person name="Purcell J."/>
            <person name="Lester P.J."/>
            <person name="Dearden P.K."/>
        </authorList>
    </citation>
    <scope>NUCLEOTIDE SEQUENCE</scope>
    <source>
        <strain evidence="2">Volc-1</strain>
    </source>
</reference>
<dbReference type="AlphaFoldDB" id="A0A834UGR7"/>
<dbReference type="EMBL" id="JACSDY010000001">
    <property type="protein sequence ID" value="KAF7438392.1"/>
    <property type="molecule type" value="Genomic_DNA"/>
</dbReference>
<keyword evidence="3" id="KW-1185">Reference proteome</keyword>
<organism evidence="2 3">
    <name type="scientific">Vespula pensylvanica</name>
    <name type="common">Western yellow jacket</name>
    <name type="synonym">Wasp</name>
    <dbReference type="NCBI Taxonomy" id="30213"/>
    <lineage>
        <taxon>Eukaryota</taxon>
        <taxon>Metazoa</taxon>
        <taxon>Ecdysozoa</taxon>
        <taxon>Arthropoda</taxon>
        <taxon>Hexapoda</taxon>
        <taxon>Insecta</taxon>
        <taxon>Pterygota</taxon>
        <taxon>Neoptera</taxon>
        <taxon>Endopterygota</taxon>
        <taxon>Hymenoptera</taxon>
        <taxon>Apocrita</taxon>
        <taxon>Aculeata</taxon>
        <taxon>Vespoidea</taxon>
        <taxon>Vespidae</taxon>
        <taxon>Vespinae</taxon>
        <taxon>Vespula</taxon>
    </lineage>
</organism>